<name>A0A4Z2G782_9TELE</name>
<accession>A0A4Z2G782</accession>
<reference evidence="1 2" key="1">
    <citation type="submission" date="2019-03" db="EMBL/GenBank/DDBJ databases">
        <title>First draft genome of Liparis tanakae, snailfish: a comprehensive survey of snailfish specific genes.</title>
        <authorList>
            <person name="Kim W."/>
            <person name="Song I."/>
            <person name="Jeong J.-H."/>
            <person name="Kim D."/>
            <person name="Kim S."/>
            <person name="Ryu S."/>
            <person name="Song J.Y."/>
            <person name="Lee S.K."/>
        </authorList>
    </citation>
    <scope>NUCLEOTIDE SEQUENCE [LARGE SCALE GENOMIC DNA]</scope>
    <source>
        <tissue evidence="1">Muscle</tissue>
    </source>
</reference>
<keyword evidence="2" id="KW-1185">Reference proteome</keyword>
<protein>
    <submittedName>
        <fullName evidence="1">Uncharacterized protein</fullName>
    </submittedName>
</protein>
<evidence type="ECO:0000313" key="1">
    <source>
        <dbReference type="EMBL" id="TNN49417.1"/>
    </source>
</evidence>
<dbReference type="Proteomes" id="UP000314294">
    <property type="component" value="Unassembled WGS sequence"/>
</dbReference>
<dbReference type="EMBL" id="SRLO01000657">
    <property type="protein sequence ID" value="TNN49417.1"/>
    <property type="molecule type" value="Genomic_DNA"/>
</dbReference>
<dbReference type="AlphaFoldDB" id="A0A4Z2G782"/>
<proteinExistence type="predicted"/>
<gene>
    <name evidence="1" type="ORF">EYF80_040372</name>
</gene>
<sequence>MFVSVWHAKKMGSRFLDNVRKAKRRRHHAMSSHNVTGGASVLRMGMSLGQKACTCADARARVQTHVHRAAEGMTTPPAHIS</sequence>
<evidence type="ECO:0000313" key="2">
    <source>
        <dbReference type="Proteomes" id="UP000314294"/>
    </source>
</evidence>
<comment type="caution">
    <text evidence="1">The sequence shown here is derived from an EMBL/GenBank/DDBJ whole genome shotgun (WGS) entry which is preliminary data.</text>
</comment>
<organism evidence="1 2">
    <name type="scientific">Liparis tanakae</name>
    <name type="common">Tanaka's snailfish</name>
    <dbReference type="NCBI Taxonomy" id="230148"/>
    <lineage>
        <taxon>Eukaryota</taxon>
        <taxon>Metazoa</taxon>
        <taxon>Chordata</taxon>
        <taxon>Craniata</taxon>
        <taxon>Vertebrata</taxon>
        <taxon>Euteleostomi</taxon>
        <taxon>Actinopterygii</taxon>
        <taxon>Neopterygii</taxon>
        <taxon>Teleostei</taxon>
        <taxon>Neoteleostei</taxon>
        <taxon>Acanthomorphata</taxon>
        <taxon>Eupercaria</taxon>
        <taxon>Perciformes</taxon>
        <taxon>Cottioidei</taxon>
        <taxon>Cottales</taxon>
        <taxon>Liparidae</taxon>
        <taxon>Liparis</taxon>
    </lineage>
</organism>